<organism evidence="6 7">
    <name type="scientific">Carboxydothermus pertinax</name>
    <dbReference type="NCBI Taxonomy" id="870242"/>
    <lineage>
        <taxon>Bacteria</taxon>
        <taxon>Bacillati</taxon>
        <taxon>Bacillota</taxon>
        <taxon>Clostridia</taxon>
        <taxon>Thermoanaerobacterales</taxon>
        <taxon>Thermoanaerobacteraceae</taxon>
        <taxon>Carboxydothermus</taxon>
    </lineage>
</organism>
<evidence type="ECO:0000256" key="2">
    <source>
        <dbReference type="ARBA" id="ARBA00022525"/>
    </source>
</evidence>
<evidence type="ECO:0000259" key="5">
    <source>
        <dbReference type="Pfam" id="PF24517"/>
    </source>
</evidence>
<evidence type="ECO:0000256" key="3">
    <source>
        <dbReference type="ARBA" id="ARBA00022729"/>
    </source>
</evidence>
<name>A0A1L8CT95_9THEO</name>
<evidence type="ECO:0008006" key="8">
    <source>
        <dbReference type="Google" id="ProtNLM"/>
    </source>
</evidence>
<keyword evidence="3" id="KW-0732">Signal</keyword>
<comment type="caution">
    <text evidence="6">The sequence shown here is derived from an EMBL/GenBank/DDBJ whole genome shotgun (WGS) entry which is preliminary data.</text>
</comment>
<dbReference type="InterPro" id="IPR055372">
    <property type="entry name" value="CBM96"/>
</dbReference>
<dbReference type="OrthoDB" id="1677173at2"/>
<evidence type="ECO:0000259" key="4">
    <source>
        <dbReference type="Pfam" id="PF19912"/>
    </source>
</evidence>
<dbReference type="RefSeq" id="WP_075858620.1">
    <property type="nucleotide sequence ID" value="NZ_BDJK01000009.1"/>
</dbReference>
<keyword evidence="7" id="KW-1185">Reference proteome</keyword>
<proteinExistence type="predicted"/>
<dbReference type="Pfam" id="PF19912">
    <property type="entry name" value="DUF6385"/>
    <property type="match status" value="1"/>
</dbReference>
<feature type="domain" description="Carbohydrate-binding module family 96" evidence="5">
    <location>
        <begin position="8"/>
        <end position="168"/>
    </location>
</feature>
<reference evidence="7" key="1">
    <citation type="submission" date="2016-12" db="EMBL/GenBank/DDBJ databases">
        <title>Draft Genome Sequences od Carboxydothermus pertinax and islandicus, Hydrogenogenic Carboxydotrophic Bacteria.</title>
        <authorList>
            <person name="Fukuyama Y."/>
            <person name="Ohmae K."/>
            <person name="Yoneda Y."/>
            <person name="Yoshida T."/>
            <person name="Sako Y."/>
        </authorList>
    </citation>
    <scope>NUCLEOTIDE SEQUENCE [LARGE SCALE GENOMIC DNA]</scope>
    <source>
        <strain evidence="7">Ug1</strain>
    </source>
</reference>
<dbReference type="Pfam" id="PF24517">
    <property type="entry name" value="CBM96"/>
    <property type="match status" value="1"/>
</dbReference>
<dbReference type="AlphaFoldDB" id="A0A1L8CT95"/>
<comment type="subcellular location">
    <subcellularLocation>
        <location evidence="1">Secreted</location>
    </subcellularLocation>
</comment>
<dbReference type="InterPro" id="IPR045965">
    <property type="entry name" value="DUF6385"/>
</dbReference>
<dbReference type="STRING" id="870242.cpu_06560"/>
<sequence>MATKTIKPPRSDTYVVYPNIYGSIFGQRELFVGRSYNKTYRSYIFFDLTGLEGYEIRSATLSLYLFFNSIPAIVKTLKLFRVISSWDEKLLNWYNQPSVALPEEGEVTITGEVNTFIDFNITNLVRSWLIGDSANFGVLLRMANEVQNNLIGFKSREEGYSDYWPKLTVEYTRNLNDKIDQEFIVVAGINWKYLPAIDVLTLNYSFIIENFGSTPGEVVLEVGADGVSWVRDSEVKLLLPGQILILIPNVITRYARVAYRGSQFKIYFQGRNF</sequence>
<dbReference type="NCBIfam" id="NF033679">
    <property type="entry name" value="DNRLRE_dom"/>
    <property type="match status" value="1"/>
</dbReference>
<dbReference type="EMBL" id="BDJK01000009">
    <property type="protein sequence ID" value="GAV22146.1"/>
    <property type="molecule type" value="Genomic_DNA"/>
</dbReference>
<accession>A0A1L8CT95</accession>
<keyword evidence="2" id="KW-0964">Secreted</keyword>
<evidence type="ECO:0000256" key="1">
    <source>
        <dbReference type="ARBA" id="ARBA00004613"/>
    </source>
</evidence>
<feature type="domain" description="DUF6385" evidence="4">
    <location>
        <begin position="203"/>
        <end position="270"/>
    </location>
</feature>
<dbReference type="GO" id="GO:0005576">
    <property type="term" value="C:extracellular region"/>
    <property type="evidence" value="ECO:0007669"/>
    <property type="project" value="UniProtKB-SubCell"/>
</dbReference>
<protein>
    <recommendedName>
        <fullName evidence="8">DNRLRE domain-containing protein</fullName>
    </recommendedName>
</protein>
<gene>
    <name evidence="6" type="ORF">cpu_06560</name>
</gene>
<evidence type="ECO:0000313" key="6">
    <source>
        <dbReference type="EMBL" id="GAV22146.1"/>
    </source>
</evidence>
<dbReference type="Proteomes" id="UP000187485">
    <property type="component" value="Unassembled WGS sequence"/>
</dbReference>
<evidence type="ECO:0000313" key="7">
    <source>
        <dbReference type="Proteomes" id="UP000187485"/>
    </source>
</evidence>